<dbReference type="FunFam" id="2.40.420.20:FF:000006">
    <property type="entry name" value="RND family efflux transporter MFP subunit"/>
    <property type="match status" value="1"/>
</dbReference>
<dbReference type="Pfam" id="PF25975">
    <property type="entry name" value="CzcB_C"/>
    <property type="match status" value="1"/>
</dbReference>
<sequence>MSASLYLFKNNSNEMTSMIPNKSRSGCVLLLSPLLSLLLLAGCGKDDAAKKAEPAKEKPVASASAHTKEPGLQLSKEEIAAAGITIAPLQEQELHEQISVTATIQANQDKLARVAPRVAGRVTQVMANLGDKVKQGQALALVDSVEVGEAQSSYVQAVSEHALAKSGMERAEKLYADQIIPQKDYLRVRADFEKAKAVLRAAGEKRQILGIAGRQDSAGTSVFAVSAPFAGTVIEKKAVLGELAQSEKEMFSIADLSNVWIETNLYEKDVGKVKIGAEAQITTAAYASEIFKGKVTYISSSMDKESRTVKARVEVPNTDGRLKLEMFATAAIATLGTSKALLLPEQAVVLVQGQPTAFIQDADGFEARAVELGDKLQGQVILKSGIAPGEKVVTSGAYALKAKMLKSQISAD</sequence>
<evidence type="ECO:0000259" key="7">
    <source>
        <dbReference type="Pfam" id="PF25893"/>
    </source>
</evidence>
<feature type="domain" description="CzcB-like C-terminal circularly permuted SH3-like" evidence="10">
    <location>
        <begin position="343"/>
        <end position="401"/>
    </location>
</feature>
<dbReference type="NCBIfam" id="TIGR01730">
    <property type="entry name" value="RND_mfp"/>
    <property type="match status" value="1"/>
</dbReference>
<comment type="function">
    <text evidence="6">CzcA and CzcB together would act in zinc efflux nearly as effectively as the complete czc efflux system (CzcABC). The CzcB protein is thought to funnel zinc cations to the CzcA transport protein.</text>
</comment>
<dbReference type="GO" id="GO:0016020">
    <property type="term" value="C:membrane"/>
    <property type="evidence" value="ECO:0007669"/>
    <property type="project" value="InterPro"/>
</dbReference>
<dbReference type="InterPro" id="IPR006143">
    <property type="entry name" value="RND_pump_MFP"/>
</dbReference>
<dbReference type="Gene3D" id="2.40.30.170">
    <property type="match status" value="1"/>
</dbReference>
<protein>
    <submittedName>
        <fullName evidence="11">Efflux RND transporter periplasmic adaptor subunit</fullName>
    </submittedName>
</protein>
<organism evidence="11 12">
    <name type="scientific">Undibacterium parvum</name>
    <dbReference type="NCBI Taxonomy" id="401471"/>
    <lineage>
        <taxon>Bacteria</taxon>
        <taxon>Pseudomonadati</taxon>
        <taxon>Pseudomonadota</taxon>
        <taxon>Betaproteobacteria</taxon>
        <taxon>Burkholderiales</taxon>
        <taxon>Oxalobacteraceae</taxon>
        <taxon>Undibacterium</taxon>
    </lineage>
</organism>
<comment type="similarity">
    <text evidence="1">Belongs to the membrane fusion protein (MFP) (TC 8.A.1) family.</text>
</comment>
<dbReference type="InterPro" id="IPR058649">
    <property type="entry name" value="CzcB_C"/>
</dbReference>
<proteinExistence type="inferred from homology"/>
<dbReference type="InterPro" id="IPR058647">
    <property type="entry name" value="BSH_CzcB-like"/>
</dbReference>
<dbReference type="SUPFAM" id="SSF111369">
    <property type="entry name" value="HlyD-like secretion proteins"/>
    <property type="match status" value="1"/>
</dbReference>
<dbReference type="OrthoDB" id="9768185at2"/>
<dbReference type="Gene3D" id="2.40.50.100">
    <property type="match status" value="1"/>
</dbReference>
<reference evidence="11 12" key="1">
    <citation type="journal article" date="2011" name="Int. J. Syst. Evol. Microbiol.">
        <title>Description of Undibacterium oligocarboniphilum sp. nov., isolated from purified water, and Undibacterium pigrum strain CCUG 49012 as the type strain of Undibacterium parvum sp. nov., and emended descriptions of the genus Undibacterium and the species Undibacterium pigrum.</title>
        <authorList>
            <person name="Eder W."/>
            <person name="Wanner G."/>
            <person name="Ludwig W."/>
            <person name="Busse H.J."/>
            <person name="Ziemke-Kageler F."/>
            <person name="Lang E."/>
        </authorList>
    </citation>
    <scope>NUCLEOTIDE SEQUENCE [LARGE SCALE GENOMIC DNA]</scope>
    <source>
        <strain evidence="11 12">DSM 23061</strain>
    </source>
</reference>
<evidence type="ECO:0000313" key="11">
    <source>
        <dbReference type="EMBL" id="AZP14031.1"/>
    </source>
</evidence>
<evidence type="ECO:0000256" key="1">
    <source>
        <dbReference type="ARBA" id="ARBA00009477"/>
    </source>
</evidence>
<gene>
    <name evidence="11" type="ORF">EJN92_19745</name>
</gene>
<evidence type="ECO:0000256" key="5">
    <source>
        <dbReference type="ARBA" id="ARBA00043263"/>
    </source>
</evidence>
<dbReference type="GO" id="GO:0046686">
    <property type="term" value="P:response to cadmium ion"/>
    <property type="evidence" value="ECO:0007669"/>
    <property type="project" value="UniProtKB-KW"/>
</dbReference>
<dbReference type="FunFam" id="2.40.30.170:FF:000010">
    <property type="entry name" value="Efflux RND transporter periplasmic adaptor subunit"/>
    <property type="match status" value="1"/>
</dbReference>
<accession>A0A3S5HM56</accession>
<dbReference type="PANTHER" id="PTHR30097:SF15">
    <property type="entry name" value="CATION EFFLUX SYSTEM PROTEIN CUSB"/>
    <property type="match status" value="1"/>
</dbReference>
<dbReference type="GO" id="GO:0022857">
    <property type="term" value="F:transmembrane transporter activity"/>
    <property type="evidence" value="ECO:0007669"/>
    <property type="project" value="InterPro"/>
</dbReference>
<evidence type="ECO:0000259" key="8">
    <source>
        <dbReference type="Pfam" id="PF25954"/>
    </source>
</evidence>
<dbReference type="PANTHER" id="PTHR30097">
    <property type="entry name" value="CATION EFFLUX SYSTEM PROTEIN CUSB"/>
    <property type="match status" value="1"/>
</dbReference>
<dbReference type="Gene3D" id="1.10.287.470">
    <property type="entry name" value="Helix hairpin bin"/>
    <property type="match status" value="1"/>
</dbReference>
<dbReference type="InterPro" id="IPR058648">
    <property type="entry name" value="HH_CzcB-like"/>
</dbReference>
<feature type="domain" description="CzcB-like alpha-helical hairpin" evidence="7">
    <location>
        <begin position="149"/>
        <end position="205"/>
    </location>
</feature>
<dbReference type="Gene3D" id="2.40.420.20">
    <property type="match status" value="1"/>
</dbReference>
<feature type="domain" description="CusB-like beta-barrel" evidence="8">
    <location>
        <begin position="258"/>
        <end position="333"/>
    </location>
</feature>
<evidence type="ECO:0000259" key="10">
    <source>
        <dbReference type="Pfam" id="PF25975"/>
    </source>
</evidence>
<dbReference type="KEGG" id="upv:EJN92_19745"/>
<dbReference type="InterPro" id="IPR051909">
    <property type="entry name" value="MFP_Cation_Efflux"/>
</dbReference>
<evidence type="ECO:0000313" key="12">
    <source>
        <dbReference type="Proteomes" id="UP000275663"/>
    </source>
</evidence>
<dbReference type="Pfam" id="PF25973">
    <property type="entry name" value="BSH_CzcB"/>
    <property type="match status" value="1"/>
</dbReference>
<name>A0A3S5HM56_9BURK</name>
<feature type="domain" description="CzcB-like barrel-sandwich hybrid" evidence="9">
    <location>
        <begin position="111"/>
        <end position="255"/>
    </location>
</feature>
<keyword evidence="5" id="KW-0105">Cadmium resistance</keyword>
<evidence type="ECO:0000256" key="6">
    <source>
        <dbReference type="ARBA" id="ARBA00058766"/>
    </source>
</evidence>
<keyword evidence="4" id="KW-0170">Cobalt</keyword>
<evidence type="ECO:0000259" key="9">
    <source>
        <dbReference type="Pfam" id="PF25973"/>
    </source>
</evidence>
<evidence type="ECO:0000256" key="2">
    <source>
        <dbReference type="ARBA" id="ARBA00022448"/>
    </source>
</evidence>
<dbReference type="Proteomes" id="UP000275663">
    <property type="component" value="Chromosome"/>
</dbReference>
<dbReference type="Pfam" id="PF25954">
    <property type="entry name" value="Beta-barrel_RND_2"/>
    <property type="match status" value="1"/>
</dbReference>
<dbReference type="InterPro" id="IPR058792">
    <property type="entry name" value="Beta-barrel_RND_2"/>
</dbReference>
<keyword evidence="12" id="KW-1185">Reference proteome</keyword>
<dbReference type="EMBL" id="CP034464">
    <property type="protein sequence ID" value="AZP14031.1"/>
    <property type="molecule type" value="Genomic_DNA"/>
</dbReference>
<evidence type="ECO:0000256" key="3">
    <source>
        <dbReference type="ARBA" id="ARBA00022833"/>
    </source>
</evidence>
<dbReference type="Pfam" id="PF25893">
    <property type="entry name" value="HH_CzcB"/>
    <property type="match status" value="1"/>
</dbReference>
<evidence type="ECO:0000256" key="4">
    <source>
        <dbReference type="ARBA" id="ARBA00023285"/>
    </source>
</evidence>
<keyword evidence="3" id="KW-0862">Zinc</keyword>
<dbReference type="AlphaFoldDB" id="A0A3S5HM56"/>
<keyword evidence="2" id="KW-0813">Transport</keyword>